<evidence type="ECO:0000256" key="2">
    <source>
        <dbReference type="ARBA" id="ARBA00006006"/>
    </source>
</evidence>
<dbReference type="RefSeq" id="XP_025351362.1">
    <property type="nucleotide sequence ID" value="XM_025493777.1"/>
</dbReference>
<dbReference type="OrthoDB" id="3227768at2759"/>
<evidence type="ECO:0000256" key="5">
    <source>
        <dbReference type="ARBA" id="ARBA00022723"/>
    </source>
</evidence>
<dbReference type="InterPro" id="IPR050371">
    <property type="entry name" value="Fungal_virulence_M36"/>
</dbReference>
<evidence type="ECO:0000256" key="11">
    <source>
        <dbReference type="PIRSR" id="PIRSR601842-1"/>
    </source>
</evidence>
<feature type="binding site" evidence="12">
    <location>
        <position position="570"/>
    </location>
    <ligand>
        <name>Zn(2+)</name>
        <dbReference type="ChEBI" id="CHEBI:29105"/>
        <note>catalytic</note>
    </ligand>
</feature>
<keyword evidence="4 13" id="KW-0645">Protease</keyword>
<dbReference type="EC" id="3.4.24.-" evidence="13"/>
<evidence type="ECO:0000256" key="1">
    <source>
        <dbReference type="ARBA" id="ARBA00004613"/>
    </source>
</evidence>
<dbReference type="Gene3D" id="3.10.170.10">
    <property type="match status" value="1"/>
</dbReference>
<keyword evidence="8 12" id="KW-0862">Zinc</keyword>
<dbReference type="InterPro" id="IPR001842">
    <property type="entry name" value="Peptidase_M36"/>
</dbReference>
<dbReference type="Proteomes" id="UP000245942">
    <property type="component" value="Unassembled WGS sequence"/>
</dbReference>
<proteinExistence type="inferred from homology"/>
<dbReference type="GO" id="GO:0005615">
    <property type="term" value="C:extracellular space"/>
    <property type="evidence" value="ECO:0007669"/>
    <property type="project" value="InterPro"/>
</dbReference>
<feature type="domain" description="FTP" evidence="15">
    <location>
        <begin position="98"/>
        <end position="147"/>
    </location>
</feature>
<feature type="binding site" evidence="12">
    <location>
        <position position="566"/>
    </location>
    <ligand>
        <name>Zn(2+)</name>
        <dbReference type="ChEBI" id="CHEBI:29105"/>
        <note>catalytic</note>
    </ligand>
</feature>
<dbReference type="Pfam" id="PF02128">
    <property type="entry name" value="Peptidase_M36"/>
    <property type="match status" value="1"/>
</dbReference>
<feature type="binding site" evidence="12">
    <location>
        <position position="596"/>
    </location>
    <ligand>
        <name>Zn(2+)</name>
        <dbReference type="ChEBI" id="CHEBI:29105"/>
        <note>catalytic</note>
    </ligand>
</feature>
<feature type="signal peptide" evidence="13">
    <location>
        <begin position="1"/>
        <end position="20"/>
    </location>
</feature>
<dbReference type="PANTHER" id="PTHR33478:SF1">
    <property type="entry name" value="EXTRACELLULAR METALLOPROTEINASE MEP"/>
    <property type="match status" value="1"/>
</dbReference>
<evidence type="ECO:0000256" key="9">
    <source>
        <dbReference type="ARBA" id="ARBA00023049"/>
    </source>
</evidence>
<evidence type="ECO:0000313" key="16">
    <source>
        <dbReference type="EMBL" id="PWN24202.1"/>
    </source>
</evidence>
<evidence type="ECO:0000256" key="6">
    <source>
        <dbReference type="ARBA" id="ARBA00022729"/>
    </source>
</evidence>
<gene>
    <name evidence="16" type="ORF">BCV69DRAFT_292043</name>
</gene>
<evidence type="ECO:0000256" key="10">
    <source>
        <dbReference type="ARBA" id="ARBA00023145"/>
    </source>
</evidence>
<keyword evidence="5 12" id="KW-0479">Metal-binding</keyword>
<dbReference type="Gene3D" id="1.10.390.10">
    <property type="entry name" value="Neutral Protease Domain 2"/>
    <property type="match status" value="1"/>
</dbReference>
<name>A0A316UG18_9BASI</name>
<evidence type="ECO:0000259" key="15">
    <source>
        <dbReference type="Pfam" id="PF07504"/>
    </source>
</evidence>
<feature type="active site" evidence="11">
    <location>
        <position position="567"/>
    </location>
</feature>
<dbReference type="PANTHER" id="PTHR33478">
    <property type="entry name" value="EXTRACELLULAR METALLOPROTEINASE MEP"/>
    <property type="match status" value="1"/>
</dbReference>
<evidence type="ECO:0000256" key="8">
    <source>
        <dbReference type="ARBA" id="ARBA00022833"/>
    </source>
</evidence>
<protein>
    <recommendedName>
        <fullName evidence="13">Extracellular metalloproteinase</fullName>
        <ecNumber evidence="13">3.4.24.-</ecNumber>
    </recommendedName>
    <alternativeName>
        <fullName evidence="13">Fungalysin</fullName>
    </alternativeName>
</protein>
<dbReference type="InterPro" id="IPR011096">
    <property type="entry name" value="FTP_domain"/>
</dbReference>
<accession>A0A316UG18</accession>
<keyword evidence="7 13" id="KW-0378">Hydrolase</keyword>
<organism evidence="16 17">
    <name type="scientific">Pseudomicrostroma glucosiphilum</name>
    <dbReference type="NCBI Taxonomy" id="1684307"/>
    <lineage>
        <taxon>Eukaryota</taxon>
        <taxon>Fungi</taxon>
        <taxon>Dikarya</taxon>
        <taxon>Basidiomycota</taxon>
        <taxon>Ustilaginomycotina</taxon>
        <taxon>Exobasidiomycetes</taxon>
        <taxon>Microstromatales</taxon>
        <taxon>Microstromatales incertae sedis</taxon>
        <taxon>Pseudomicrostroma</taxon>
    </lineage>
</organism>
<dbReference type="InterPro" id="IPR027268">
    <property type="entry name" value="Peptidase_M4/M1_CTD_sf"/>
</dbReference>
<dbReference type="EMBL" id="KZ819321">
    <property type="protein sequence ID" value="PWN24202.1"/>
    <property type="molecule type" value="Genomic_DNA"/>
</dbReference>
<dbReference type="GO" id="GO:0004222">
    <property type="term" value="F:metalloendopeptidase activity"/>
    <property type="evidence" value="ECO:0007669"/>
    <property type="project" value="InterPro"/>
</dbReference>
<evidence type="ECO:0000256" key="13">
    <source>
        <dbReference type="RuleBase" id="RU364017"/>
    </source>
</evidence>
<dbReference type="Pfam" id="PF07504">
    <property type="entry name" value="FTP"/>
    <property type="match status" value="1"/>
</dbReference>
<evidence type="ECO:0000256" key="14">
    <source>
        <dbReference type="SAM" id="MobiDB-lite"/>
    </source>
</evidence>
<dbReference type="SUPFAM" id="SSF55486">
    <property type="entry name" value="Metalloproteases ('zincins'), catalytic domain"/>
    <property type="match status" value="1"/>
</dbReference>
<feature type="chain" id="PRO_5016193366" description="Extracellular metalloproteinase" evidence="13">
    <location>
        <begin position="21"/>
        <end position="811"/>
    </location>
</feature>
<dbReference type="GO" id="GO:0008270">
    <property type="term" value="F:zinc ion binding"/>
    <property type="evidence" value="ECO:0007669"/>
    <property type="project" value="InterPro"/>
</dbReference>
<keyword evidence="17" id="KW-1185">Reference proteome</keyword>
<dbReference type="GeneID" id="37015511"/>
<evidence type="ECO:0000256" key="4">
    <source>
        <dbReference type="ARBA" id="ARBA00022670"/>
    </source>
</evidence>
<reference evidence="16 17" key="1">
    <citation type="journal article" date="2018" name="Mol. Biol. Evol.">
        <title>Broad Genomic Sampling Reveals a Smut Pathogenic Ancestry of the Fungal Clade Ustilaginomycotina.</title>
        <authorList>
            <person name="Kijpornyongpan T."/>
            <person name="Mondo S.J."/>
            <person name="Barry K."/>
            <person name="Sandor L."/>
            <person name="Lee J."/>
            <person name="Lipzen A."/>
            <person name="Pangilinan J."/>
            <person name="LaButti K."/>
            <person name="Hainaut M."/>
            <person name="Henrissat B."/>
            <person name="Grigoriev I.V."/>
            <person name="Spatafora J.W."/>
            <person name="Aime M.C."/>
        </authorList>
    </citation>
    <scope>NUCLEOTIDE SEQUENCE [LARGE SCALE GENOMIC DNA]</scope>
    <source>
        <strain evidence="16 17">MCA 4718</strain>
    </source>
</reference>
<keyword evidence="3 13" id="KW-0964">Secreted</keyword>
<comment type="subcellular location">
    <subcellularLocation>
        <location evidence="1 13">Secreted</location>
    </subcellularLocation>
</comment>
<keyword evidence="10 13" id="KW-0865">Zymogen</keyword>
<dbReference type="STRING" id="1684307.A0A316UG18"/>
<dbReference type="AlphaFoldDB" id="A0A316UG18"/>
<dbReference type="GO" id="GO:0006508">
    <property type="term" value="P:proteolysis"/>
    <property type="evidence" value="ECO:0007669"/>
    <property type="project" value="UniProtKB-KW"/>
</dbReference>
<evidence type="ECO:0000256" key="12">
    <source>
        <dbReference type="PIRSR" id="PIRSR601842-2"/>
    </source>
</evidence>
<dbReference type="CDD" id="cd09596">
    <property type="entry name" value="M36"/>
    <property type="match status" value="1"/>
</dbReference>
<feature type="compositionally biased region" description="Basic and acidic residues" evidence="14">
    <location>
        <begin position="367"/>
        <end position="377"/>
    </location>
</feature>
<feature type="region of interest" description="Disordered" evidence="14">
    <location>
        <begin position="341"/>
        <end position="377"/>
    </location>
</feature>
<evidence type="ECO:0000256" key="7">
    <source>
        <dbReference type="ARBA" id="ARBA00022801"/>
    </source>
</evidence>
<comment type="cofactor">
    <cofactor evidence="12">
        <name>Zn(2+)</name>
        <dbReference type="ChEBI" id="CHEBI:29105"/>
    </cofactor>
    <text evidence="12">Binds 1 zinc ion per subunit.</text>
</comment>
<comment type="similarity">
    <text evidence="2 13">Belongs to the peptidase M36 family.</text>
</comment>
<keyword evidence="6 13" id="KW-0732">Signal</keyword>
<evidence type="ECO:0000256" key="3">
    <source>
        <dbReference type="ARBA" id="ARBA00022525"/>
    </source>
</evidence>
<sequence>MVKLTSLSCLIGFVTLAANAAPSAHIAPSASSDKQLSAGRKIVDATPRHYNSNVKSHTFVAYPDNKSIVTRGLQPADAAVKLATSLISAAKGAPSHRFEVRDDSYFDESHGLHHIYLKQSIHGLPIHNGGLHAVVSENGEVLSYSHNLYTGPEPELPSNAAPLSTCQGAVAGKRSQMTFTAPTVNSVLSADAALYGFMAVASPDPTMSFAFSEVAQASHKASYLSSPIDAIRSHKISGVPTTTGDIAASFAYVLDSNDCLLLTHRFEVPMEDNWYETYIDALSGEVRTVVDWVSPGSASKFSLARPDFSSYGAPIVSKVEQGLRAAFDSVLHVADEVVAQLTAPSDEEEETKEPSYRVFQWGENDPSEGKRSYESARHDPEVSPFGWHAFPSSRKPFDVSSDKGIYKDGNLTKFKDTRGNNVFVSWGGKSSDDAWSLTLPRPQGEVINGSRHFGYPYPWRKFDLAHEPLDPKNYSLASQTQLFYTINEYHDLLHHYGFDGAAGNGEEYSEKGKDGDAIIAFAQSAAGLNNADMATPPDGYRGRMRMYSWSGQPMRDGSFESGIVLHEYTHFVSTRLTGGPSDSSCLGYGEAGGMGEGWGDIIATMARDRNGSTLAFSMGEWASNHTGGIRRWPYSRNITLDPDTYETLNKPGYWAVHQIGSVWATIVLDVVDHAMEELGFTADLFPPAKDASKEAHHKFYLSEEELSSLPGVKPRKSKKPVPRHGNTLLLQLLIDGMKLQPCRPDFLAARDAIIKADEILSGGANECLLKHAFAKRGLGADARVIGSTPWGGGIRTNGHEVPSYCNGTHHK</sequence>
<evidence type="ECO:0000313" key="17">
    <source>
        <dbReference type="Proteomes" id="UP000245942"/>
    </source>
</evidence>
<keyword evidence="9 13" id="KW-0482">Metalloprotease</keyword>